<evidence type="ECO:0000256" key="2">
    <source>
        <dbReference type="ARBA" id="ARBA00022723"/>
    </source>
</evidence>
<evidence type="ECO:0000313" key="12">
    <source>
        <dbReference type="Proteomes" id="UP000198211"/>
    </source>
</evidence>
<dbReference type="PANTHER" id="PTHR42648">
    <property type="entry name" value="TRANSPOSASE, PUTATIVE-RELATED"/>
    <property type="match status" value="1"/>
</dbReference>
<evidence type="ECO:0000256" key="4">
    <source>
        <dbReference type="ARBA" id="ARBA00022801"/>
    </source>
</evidence>
<evidence type="ECO:0000256" key="5">
    <source>
        <dbReference type="ARBA" id="ARBA00022842"/>
    </source>
</evidence>
<dbReference type="OrthoDB" id="124512at2759"/>
<keyword evidence="8" id="KW-0808">Transferase</keyword>
<evidence type="ECO:0000313" key="11">
    <source>
        <dbReference type="EMBL" id="OWZ20448.1"/>
    </source>
</evidence>
<keyword evidence="9" id="KW-0233">DNA recombination</keyword>
<dbReference type="Gene3D" id="3.30.420.10">
    <property type="entry name" value="Ribonuclease H-like superfamily/Ribonuclease H"/>
    <property type="match status" value="1"/>
</dbReference>
<dbReference type="GO" id="GO:0003964">
    <property type="term" value="F:RNA-directed DNA polymerase activity"/>
    <property type="evidence" value="ECO:0007669"/>
    <property type="project" value="UniProtKB-KW"/>
</dbReference>
<name>A0A225WTK8_9STRA</name>
<keyword evidence="2" id="KW-0479">Metal-binding</keyword>
<dbReference type="GO" id="GO:0003887">
    <property type="term" value="F:DNA-directed DNA polymerase activity"/>
    <property type="evidence" value="ECO:0007669"/>
    <property type="project" value="UniProtKB-KW"/>
</dbReference>
<gene>
    <name evidence="11" type="ORF">PHMEG_0005139</name>
</gene>
<dbReference type="InterPro" id="IPR039537">
    <property type="entry name" value="Retrotran_Ty1/copia-like"/>
</dbReference>
<evidence type="ECO:0000256" key="8">
    <source>
        <dbReference type="ARBA" id="ARBA00022932"/>
    </source>
</evidence>
<evidence type="ECO:0000259" key="10">
    <source>
        <dbReference type="PROSITE" id="PS50994"/>
    </source>
</evidence>
<keyword evidence="12" id="KW-1185">Reference proteome</keyword>
<keyword evidence="6" id="KW-0229">DNA integration</keyword>
<dbReference type="PROSITE" id="PS50994">
    <property type="entry name" value="INTEGRASE"/>
    <property type="match status" value="1"/>
</dbReference>
<dbReference type="Proteomes" id="UP000198211">
    <property type="component" value="Unassembled WGS sequence"/>
</dbReference>
<evidence type="ECO:0000256" key="3">
    <source>
        <dbReference type="ARBA" id="ARBA00022759"/>
    </source>
</evidence>
<reference evidence="12" key="1">
    <citation type="submission" date="2017-03" db="EMBL/GenBank/DDBJ databases">
        <title>Phytopthora megakarya and P. palmivora, two closely related causual agents of cacao black pod achieved similar genome size and gene model numbers by different mechanisms.</title>
        <authorList>
            <person name="Ali S."/>
            <person name="Shao J."/>
            <person name="Larry D.J."/>
            <person name="Kronmiller B."/>
            <person name="Shen D."/>
            <person name="Strem M.D."/>
            <person name="Melnick R.L."/>
            <person name="Guiltinan M.J."/>
            <person name="Tyler B.M."/>
            <person name="Meinhardt L.W."/>
            <person name="Bailey B.A."/>
        </authorList>
    </citation>
    <scope>NUCLEOTIDE SEQUENCE [LARGE SCALE GENOMIC DNA]</scope>
    <source>
        <strain evidence="12">zdho120</strain>
    </source>
</reference>
<dbReference type="InterPro" id="IPR036397">
    <property type="entry name" value="RNaseH_sf"/>
</dbReference>
<dbReference type="InterPro" id="IPR012337">
    <property type="entry name" value="RNaseH-like_sf"/>
</dbReference>
<dbReference type="STRING" id="4795.A0A225WTK8"/>
<comment type="caution">
    <text evidence="11">The sequence shown here is derived from an EMBL/GenBank/DDBJ whole genome shotgun (WGS) entry which is preliminary data.</text>
</comment>
<dbReference type="SUPFAM" id="SSF53098">
    <property type="entry name" value="Ribonuclease H-like"/>
    <property type="match status" value="1"/>
</dbReference>
<sequence length="169" mass="19573">MAASFDEDVKLWHARLCHPDVWGPHATTSYSGKRYFAIFVDEASRYSTLFLMEGRSEVYAKFQILYEQVKTQLKVRIKKLRCDHAKELVPLGDRCEKNYGMECSFTVKPTPEQNSVVERETRTVTERMRCLLVHFELPRELWAAATVTAAFYVNILPNSTRGTQVPYTL</sequence>
<proteinExistence type="predicted"/>
<dbReference type="GO" id="GO:0004519">
    <property type="term" value="F:endonuclease activity"/>
    <property type="evidence" value="ECO:0007669"/>
    <property type="project" value="UniProtKB-KW"/>
</dbReference>
<dbReference type="GO" id="GO:0006310">
    <property type="term" value="P:DNA recombination"/>
    <property type="evidence" value="ECO:0007669"/>
    <property type="project" value="UniProtKB-KW"/>
</dbReference>
<dbReference type="GO" id="GO:0003676">
    <property type="term" value="F:nucleic acid binding"/>
    <property type="evidence" value="ECO:0007669"/>
    <property type="project" value="InterPro"/>
</dbReference>
<organism evidence="11 12">
    <name type="scientific">Phytophthora megakarya</name>
    <dbReference type="NCBI Taxonomy" id="4795"/>
    <lineage>
        <taxon>Eukaryota</taxon>
        <taxon>Sar</taxon>
        <taxon>Stramenopiles</taxon>
        <taxon>Oomycota</taxon>
        <taxon>Peronosporomycetes</taxon>
        <taxon>Peronosporales</taxon>
        <taxon>Peronosporaceae</taxon>
        <taxon>Phytophthora</taxon>
    </lineage>
</organism>
<evidence type="ECO:0000256" key="6">
    <source>
        <dbReference type="ARBA" id="ARBA00022908"/>
    </source>
</evidence>
<dbReference type="InterPro" id="IPR001584">
    <property type="entry name" value="Integrase_cat-core"/>
</dbReference>
<keyword evidence="8" id="KW-0239">DNA-directed DNA polymerase</keyword>
<keyword evidence="7" id="KW-0695">RNA-directed DNA polymerase</keyword>
<evidence type="ECO:0000256" key="9">
    <source>
        <dbReference type="ARBA" id="ARBA00023172"/>
    </source>
</evidence>
<keyword evidence="1" id="KW-0540">Nuclease</keyword>
<dbReference type="GO" id="GO:0046872">
    <property type="term" value="F:metal ion binding"/>
    <property type="evidence" value="ECO:0007669"/>
    <property type="project" value="UniProtKB-KW"/>
</dbReference>
<feature type="domain" description="Integrase catalytic" evidence="10">
    <location>
        <begin position="3"/>
        <end position="169"/>
    </location>
</feature>
<dbReference type="AlphaFoldDB" id="A0A225WTK8"/>
<keyword evidence="8" id="KW-0548">Nucleotidyltransferase</keyword>
<accession>A0A225WTK8</accession>
<keyword evidence="4" id="KW-0378">Hydrolase</keyword>
<dbReference type="GO" id="GO:0015074">
    <property type="term" value="P:DNA integration"/>
    <property type="evidence" value="ECO:0007669"/>
    <property type="project" value="UniProtKB-KW"/>
</dbReference>
<evidence type="ECO:0000256" key="1">
    <source>
        <dbReference type="ARBA" id="ARBA00022722"/>
    </source>
</evidence>
<dbReference type="PANTHER" id="PTHR42648:SF11">
    <property type="entry name" value="TRANSPOSON TY4-P GAG-POL POLYPROTEIN"/>
    <property type="match status" value="1"/>
</dbReference>
<dbReference type="GO" id="GO:0016787">
    <property type="term" value="F:hydrolase activity"/>
    <property type="evidence" value="ECO:0007669"/>
    <property type="project" value="UniProtKB-KW"/>
</dbReference>
<dbReference type="EMBL" id="NBNE01000323">
    <property type="protein sequence ID" value="OWZ20448.1"/>
    <property type="molecule type" value="Genomic_DNA"/>
</dbReference>
<keyword evidence="5" id="KW-0460">Magnesium</keyword>
<protein>
    <recommendedName>
        <fullName evidence="10">Integrase catalytic domain-containing protein</fullName>
    </recommendedName>
</protein>
<keyword evidence="3" id="KW-0255">Endonuclease</keyword>
<evidence type="ECO:0000256" key="7">
    <source>
        <dbReference type="ARBA" id="ARBA00022918"/>
    </source>
</evidence>